<protein>
    <recommendedName>
        <fullName evidence="6">Lysophospholipase</fullName>
        <ecNumber evidence="6">3.1.1.5</ecNumber>
    </recommendedName>
</protein>
<evidence type="ECO:0000256" key="5">
    <source>
        <dbReference type="PROSITE-ProRule" id="PRU00555"/>
    </source>
</evidence>
<evidence type="ECO:0000259" key="8">
    <source>
        <dbReference type="PROSITE" id="PS51210"/>
    </source>
</evidence>
<sequence length="725" mass="81952">MSEPGITAEHTGLHPEDHWTGDDHARFHDAAHAVVPPEDQEEPDQTLPDKSMPNHEEKKGIHSMKDLGHALKDSIKHGAHKMHDLLQVHSHLNRDDKNYYLYPELEWDAELRRNNALHLEELQFLETRRKRIAESGALAKFLGLPPDEVVHPDDVPIIGIGGSGGGYRACFGLLTVFASCKEVEMWDLISYVAGVSGSCWALGAYYTFGDRDAQNTLDHFMANSHRHPISAAAVNTVMNSPNGADFLFGPLLYKLKTGVAPVILDLYSTIVHSYMFLPLHRKEPGETHAQLKKEWFQWSKVWERSGIKAGEEPFPILTAVRHERPWRDWKSKTEPFESNNHTSKEHEEAEDAWWQWFEVTPLEIGSDELEGWVPTWSFGRKFDKGMNQMRLPEQSLAMILGLSTSAPAGPLSSYLGTIYRNLPKGPLGALMRGITKEIEHVAPHYVERFGEHHPIHACNEANPFFGAEKEPNRGQGFENSPRLHLIDAGMGNNMPTYSFIHPNRDLDVILNFDYSSDVQKDAALQRVNDMGSDKGLKFEPRAHLAELPPLPMVDQEGKLKPWTAESIEKTFEGRYAQVIDGVQMYNHGEVGIPEGFHFHSQERPGGPVLYNKRHQPQARRNVIMVYLPLLPNKVQPEYDPSSAPWSSSYNLVWTPEQIQMLEKTQKQNLTDSLETIRAVIREAYEKRKKDRLSGIKPFVPATHPPVRPASISPEDAAEHPPATSS</sequence>
<dbReference type="PANTHER" id="PTHR10728:SF40">
    <property type="entry name" value="PATATIN FAMILY PROTEIN"/>
    <property type="match status" value="1"/>
</dbReference>
<comment type="similarity">
    <text evidence="1 6">Belongs to the lysophospholipase family.</text>
</comment>
<keyword evidence="3 5" id="KW-0442">Lipid degradation</keyword>
<dbReference type="PANTHER" id="PTHR10728">
    <property type="entry name" value="CYTOSOLIC PHOSPHOLIPASE A2"/>
    <property type="match status" value="1"/>
</dbReference>
<evidence type="ECO:0000256" key="3">
    <source>
        <dbReference type="ARBA" id="ARBA00022963"/>
    </source>
</evidence>
<dbReference type="PROSITE" id="PS51210">
    <property type="entry name" value="PLA2C"/>
    <property type="match status" value="1"/>
</dbReference>
<gene>
    <name evidence="9" type="ORF">CALCODRAFT_489608</name>
</gene>
<dbReference type="Proteomes" id="UP000076842">
    <property type="component" value="Unassembled WGS sequence"/>
</dbReference>
<evidence type="ECO:0000256" key="7">
    <source>
        <dbReference type="SAM" id="MobiDB-lite"/>
    </source>
</evidence>
<accession>A0A165K3A5</accession>
<dbReference type="OrthoDB" id="4084751at2759"/>
<evidence type="ECO:0000313" key="9">
    <source>
        <dbReference type="EMBL" id="KZT62613.1"/>
    </source>
</evidence>
<reference evidence="9 10" key="1">
    <citation type="journal article" date="2016" name="Mol. Biol. Evol.">
        <title>Comparative Genomics of Early-Diverging Mushroom-Forming Fungi Provides Insights into the Origins of Lignocellulose Decay Capabilities.</title>
        <authorList>
            <person name="Nagy L.G."/>
            <person name="Riley R."/>
            <person name="Tritt A."/>
            <person name="Adam C."/>
            <person name="Daum C."/>
            <person name="Floudas D."/>
            <person name="Sun H."/>
            <person name="Yadav J.S."/>
            <person name="Pangilinan J."/>
            <person name="Larsson K.H."/>
            <person name="Matsuura K."/>
            <person name="Barry K."/>
            <person name="Labutti K."/>
            <person name="Kuo R."/>
            <person name="Ohm R.A."/>
            <person name="Bhattacharya S.S."/>
            <person name="Shirouzu T."/>
            <person name="Yoshinaga Y."/>
            <person name="Martin F.M."/>
            <person name="Grigoriev I.V."/>
            <person name="Hibbett D.S."/>
        </authorList>
    </citation>
    <scope>NUCLEOTIDE SEQUENCE [LARGE SCALE GENOMIC DNA]</scope>
    <source>
        <strain evidence="9 10">HHB12733</strain>
    </source>
</reference>
<feature type="region of interest" description="Disordered" evidence="7">
    <location>
        <begin position="691"/>
        <end position="725"/>
    </location>
</feature>
<evidence type="ECO:0000256" key="6">
    <source>
        <dbReference type="RuleBase" id="RU362103"/>
    </source>
</evidence>
<feature type="compositionally biased region" description="Basic and acidic residues" evidence="7">
    <location>
        <begin position="11"/>
        <end position="31"/>
    </location>
</feature>
<proteinExistence type="inferred from homology"/>
<feature type="domain" description="PLA2c" evidence="8">
    <location>
        <begin position="103"/>
        <end position="725"/>
    </location>
</feature>
<keyword evidence="10" id="KW-1185">Reference proteome</keyword>
<dbReference type="FunCoup" id="A0A165K3A5">
    <property type="interactions" value="202"/>
</dbReference>
<dbReference type="InterPro" id="IPR002642">
    <property type="entry name" value="LysoPLipase_cat_dom"/>
</dbReference>
<dbReference type="EMBL" id="KV423915">
    <property type="protein sequence ID" value="KZT62613.1"/>
    <property type="molecule type" value="Genomic_DNA"/>
</dbReference>
<dbReference type="GO" id="GO:0004623">
    <property type="term" value="F:phospholipase A2 activity"/>
    <property type="evidence" value="ECO:0007669"/>
    <property type="project" value="TreeGrafter"/>
</dbReference>
<dbReference type="InParanoid" id="A0A165K3A5"/>
<dbReference type="EC" id="3.1.1.5" evidence="6"/>
<organism evidence="9 10">
    <name type="scientific">Calocera cornea HHB12733</name>
    <dbReference type="NCBI Taxonomy" id="1353952"/>
    <lineage>
        <taxon>Eukaryota</taxon>
        <taxon>Fungi</taxon>
        <taxon>Dikarya</taxon>
        <taxon>Basidiomycota</taxon>
        <taxon>Agaricomycotina</taxon>
        <taxon>Dacrymycetes</taxon>
        <taxon>Dacrymycetales</taxon>
        <taxon>Dacrymycetaceae</taxon>
        <taxon>Calocera</taxon>
    </lineage>
</organism>
<dbReference type="SMART" id="SM00022">
    <property type="entry name" value="PLAc"/>
    <property type="match status" value="1"/>
</dbReference>
<evidence type="ECO:0000256" key="1">
    <source>
        <dbReference type="ARBA" id="ARBA00008780"/>
    </source>
</evidence>
<evidence type="ECO:0000256" key="4">
    <source>
        <dbReference type="ARBA" id="ARBA00023098"/>
    </source>
</evidence>
<keyword evidence="2 5" id="KW-0378">Hydrolase</keyword>
<dbReference type="Gene3D" id="3.40.1090.10">
    <property type="entry name" value="Cytosolic phospholipase A2 catalytic domain"/>
    <property type="match status" value="1"/>
</dbReference>
<dbReference type="InterPro" id="IPR016035">
    <property type="entry name" value="Acyl_Trfase/lysoPLipase"/>
</dbReference>
<keyword evidence="4 5" id="KW-0443">Lipid metabolism</keyword>
<comment type="catalytic activity">
    <reaction evidence="6">
        <text>a 1-acyl-sn-glycero-3-phosphocholine + H2O = sn-glycerol 3-phosphocholine + a fatty acid + H(+)</text>
        <dbReference type="Rhea" id="RHEA:15177"/>
        <dbReference type="ChEBI" id="CHEBI:15377"/>
        <dbReference type="ChEBI" id="CHEBI:15378"/>
        <dbReference type="ChEBI" id="CHEBI:16870"/>
        <dbReference type="ChEBI" id="CHEBI:28868"/>
        <dbReference type="ChEBI" id="CHEBI:58168"/>
        <dbReference type="EC" id="3.1.1.5"/>
    </reaction>
</comment>
<name>A0A165K3A5_9BASI</name>
<dbReference type="GO" id="GO:0005829">
    <property type="term" value="C:cytosol"/>
    <property type="evidence" value="ECO:0007669"/>
    <property type="project" value="TreeGrafter"/>
</dbReference>
<dbReference type="SUPFAM" id="SSF52151">
    <property type="entry name" value="FabD/lysophospholipase-like"/>
    <property type="match status" value="1"/>
</dbReference>
<dbReference type="AlphaFoldDB" id="A0A165K3A5"/>
<dbReference type="GO" id="GO:0004622">
    <property type="term" value="F:phosphatidylcholine lysophospholipase activity"/>
    <property type="evidence" value="ECO:0007669"/>
    <property type="project" value="UniProtKB-EC"/>
</dbReference>
<dbReference type="Pfam" id="PF01735">
    <property type="entry name" value="PLA2_B"/>
    <property type="match status" value="1"/>
</dbReference>
<feature type="region of interest" description="Disordered" evidence="7">
    <location>
        <begin position="1"/>
        <end position="58"/>
    </location>
</feature>
<evidence type="ECO:0000256" key="2">
    <source>
        <dbReference type="ARBA" id="ARBA00022801"/>
    </source>
</evidence>
<dbReference type="STRING" id="1353952.A0A165K3A5"/>
<dbReference type="GO" id="GO:0046475">
    <property type="term" value="P:glycerophospholipid catabolic process"/>
    <property type="evidence" value="ECO:0007669"/>
    <property type="project" value="TreeGrafter"/>
</dbReference>
<evidence type="ECO:0000313" key="10">
    <source>
        <dbReference type="Proteomes" id="UP000076842"/>
    </source>
</evidence>